<dbReference type="OrthoDB" id="6620093at2"/>
<dbReference type="SUPFAM" id="SSF53756">
    <property type="entry name" value="UDP-Glycosyltransferase/glycogen phosphorylase"/>
    <property type="match status" value="1"/>
</dbReference>
<dbReference type="InterPro" id="IPR006326">
    <property type="entry name" value="UDPGT_MGT-like"/>
</dbReference>
<dbReference type="InterPro" id="IPR002213">
    <property type="entry name" value="UDP_glucos_trans"/>
</dbReference>
<dbReference type="Proteomes" id="UP000295302">
    <property type="component" value="Unassembled WGS sequence"/>
</dbReference>
<dbReference type="NCBIfam" id="TIGR01426">
    <property type="entry name" value="MGT"/>
    <property type="match status" value="1"/>
</dbReference>
<dbReference type="FunFam" id="3.40.50.2000:FF:000072">
    <property type="entry name" value="Glycosyl transferase"/>
    <property type="match status" value="1"/>
</dbReference>
<dbReference type="Pfam" id="PF06722">
    <property type="entry name" value="EryCIII-like_C"/>
    <property type="match status" value="1"/>
</dbReference>
<sequence>MAHLAFMSLAESGHLNPLLPIARELVERGHRVTFPADESMAERIGPTGAEVISYEPRPAETIVIDGMDAAARATLAVLQQLEHVLPQIEAGYADDRPDLIVNDWLAWAGPMLAAKWRLPRIQSWSAHAASEGYDFGKFIVGMFAASPVKAEFDTLFAAILSRHGIPPLQLHDFYKPAEFNLVYQPKSFHVHNETFDDRYAFVGPTRLPAAQDWTPPGRPLVLVSLGTIISRPDFFHTCIQAFADEPYHVVMSVGRGISPADLGPLPANIEAHQHVPQPAVLAHADAFVTHTGMNSTMEALAAAVPMVAIPHTPEEQTTADRIAALGLGSTLAPADATAEHLREAVRGLLDEPATRQRLRAMQDDVRAAGGALRATDAIEARLPR</sequence>
<dbReference type="PANTHER" id="PTHR48050">
    <property type="entry name" value="STEROL 3-BETA-GLUCOSYLTRANSFERASE"/>
    <property type="match status" value="1"/>
</dbReference>
<keyword evidence="2" id="KW-0808">Transferase</keyword>
<evidence type="ECO:0000256" key="1">
    <source>
        <dbReference type="ARBA" id="ARBA00009995"/>
    </source>
</evidence>
<proteinExistence type="inferred from homology"/>
<evidence type="ECO:0000256" key="2">
    <source>
        <dbReference type="ARBA" id="ARBA00022679"/>
    </source>
</evidence>
<name>A0A4R4XQY6_9ACTN</name>
<organism evidence="4 5">
    <name type="scientific">Nonomuraea terrae</name>
    <dbReference type="NCBI Taxonomy" id="2530383"/>
    <lineage>
        <taxon>Bacteria</taxon>
        <taxon>Bacillati</taxon>
        <taxon>Actinomycetota</taxon>
        <taxon>Actinomycetes</taxon>
        <taxon>Streptosporangiales</taxon>
        <taxon>Streptosporangiaceae</taxon>
        <taxon>Nonomuraea</taxon>
    </lineage>
</organism>
<dbReference type="InterPro" id="IPR010610">
    <property type="entry name" value="EryCIII-like_C"/>
</dbReference>
<dbReference type="InterPro" id="IPR050426">
    <property type="entry name" value="Glycosyltransferase_28"/>
</dbReference>
<dbReference type="GO" id="GO:0017000">
    <property type="term" value="P:antibiotic biosynthetic process"/>
    <property type="evidence" value="ECO:0007669"/>
    <property type="project" value="UniProtKB-ARBA"/>
</dbReference>
<dbReference type="EMBL" id="SMKQ01000247">
    <property type="protein sequence ID" value="TDD33868.1"/>
    <property type="molecule type" value="Genomic_DNA"/>
</dbReference>
<comment type="caution">
    <text evidence="4">The sequence shown here is derived from an EMBL/GenBank/DDBJ whole genome shotgun (WGS) entry which is preliminary data.</text>
</comment>
<dbReference type="PANTHER" id="PTHR48050:SF13">
    <property type="entry name" value="STEROL 3-BETA-GLUCOSYLTRANSFERASE UGT80A2"/>
    <property type="match status" value="1"/>
</dbReference>
<keyword evidence="5" id="KW-1185">Reference proteome</keyword>
<dbReference type="GO" id="GO:0008194">
    <property type="term" value="F:UDP-glycosyltransferase activity"/>
    <property type="evidence" value="ECO:0007669"/>
    <property type="project" value="InterPro"/>
</dbReference>
<dbReference type="Gene3D" id="3.40.50.2000">
    <property type="entry name" value="Glycogen Phosphorylase B"/>
    <property type="match status" value="2"/>
</dbReference>
<evidence type="ECO:0000313" key="5">
    <source>
        <dbReference type="Proteomes" id="UP000295302"/>
    </source>
</evidence>
<dbReference type="RefSeq" id="WP_132621960.1">
    <property type="nucleotide sequence ID" value="NZ_SMKQ01000247.1"/>
</dbReference>
<dbReference type="CDD" id="cd03784">
    <property type="entry name" value="GT1_Gtf-like"/>
    <property type="match status" value="1"/>
</dbReference>
<comment type="similarity">
    <text evidence="1">Belongs to the UDP-glycosyltransferase family.</text>
</comment>
<accession>A0A4R4XQY6</accession>
<evidence type="ECO:0000313" key="4">
    <source>
        <dbReference type="EMBL" id="TDD33868.1"/>
    </source>
</evidence>
<evidence type="ECO:0000259" key="3">
    <source>
        <dbReference type="Pfam" id="PF06722"/>
    </source>
</evidence>
<gene>
    <name evidence="4" type="ORF">E1286_41570</name>
</gene>
<protein>
    <recommendedName>
        <fullName evidence="3">Erythromycin biosynthesis protein CIII-like C-terminal domain-containing protein</fullName>
    </recommendedName>
</protein>
<dbReference type="AlphaFoldDB" id="A0A4R4XQY6"/>
<feature type="domain" description="Erythromycin biosynthesis protein CIII-like C-terminal" evidence="3">
    <location>
        <begin position="260"/>
        <end position="367"/>
    </location>
</feature>
<reference evidence="4 5" key="1">
    <citation type="submission" date="2019-03" db="EMBL/GenBank/DDBJ databases">
        <title>Draft genome sequences of novel Actinobacteria.</title>
        <authorList>
            <person name="Sahin N."/>
            <person name="Ay H."/>
            <person name="Saygin H."/>
        </authorList>
    </citation>
    <scope>NUCLEOTIDE SEQUENCE [LARGE SCALE GENOMIC DNA]</scope>
    <source>
        <strain evidence="4 5">CH32</strain>
    </source>
</reference>
<dbReference type="GO" id="GO:0016758">
    <property type="term" value="F:hexosyltransferase activity"/>
    <property type="evidence" value="ECO:0007669"/>
    <property type="project" value="InterPro"/>
</dbReference>